<gene>
    <name evidence="2" type="ORF">CGI_10022496</name>
</gene>
<feature type="compositionally biased region" description="Acidic residues" evidence="1">
    <location>
        <begin position="12"/>
        <end position="24"/>
    </location>
</feature>
<evidence type="ECO:0000313" key="2">
    <source>
        <dbReference type="EMBL" id="EKC30927.1"/>
    </source>
</evidence>
<dbReference type="InParanoid" id="K1Q387"/>
<evidence type="ECO:0000256" key="1">
    <source>
        <dbReference type="SAM" id="MobiDB-lite"/>
    </source>
</evidence>
<reference evidence="2" key="1">
    <citation type="journal article" date="2012" name="Nature">
        <title>The oyster genome reveals stress adaptation and complexity of shell formation.</title>
        <authorList>
            <person name="Zhang G."/>
            <person name="Fang X."/>
            <person name="Guo X."/>
            <person name="Li L."/>
            <person name="Luo R."/>
            <person name="Xu F."/>
            <person name="Yang P."/>
            <person name="Zhang L."/>
            <person name="Wang X."/>
            <person name="Qi H."/>
            <person name="Xiong Z."/>
            <person name="Que H."/>
            <person name="Xie Y."/>
            <person name="Holland P.W."/>
            <person name="Paps J."/>
            <person name="Zhu Y."/>
            <person name="Wu F."/>
            <person name="Chen Y."/>
            <person name="Wang J."/>
            <person name="Peng C."/>
            <person name="Meng J."/>
            <person name="Yang L."/>
            <person name="Liu J."/>
            <person name="Wen B."/>
            <person name="Zhang N."/>
            <person name="Huang Z."/>
            <person name="Zhu Q."/>
            <person name="Feng Y."/>
            <person name="Mount A."/>
            <person name="Hedgecock D."/>
            <person name="Xu Z."/>
            <person name="Liu Y."/>
            <person name="Domazet-Loso T."/>
            <person name="Du Y."/>
            <person name="Sun X."/>
            <person name="Zhang S."/>
            <person name="Liu B."/>
            <person name="Cheng P."/>
            <person name="Jiang X."/>
            <person name="Li J."/>
            <person name="Fan D."/>
            <person name="Wang W."/>
            <person name="Fu W."/>
            <person name="Wang T."/>
            <person name="Wang B."/>
            <person name="Zhang J."/>
            <person name="Peng Z."/>
            <person name="Li Y."/>
            <person name="Li N."/>
            <person name="Wang J."/>
            <person name="Chen M."/>
            <person name="He Y."/>
            <person name="Tan F."/>
            <person name="Song X."/>
            <person name="Zheng Q."/>
            <person name="Huang R."/>
            <person name="Yang H."/>
            <person name="Du X."/>
            <person name="Chen L."/>
            <person name="Yang M."/>
            <person name="Gaffney P.M."/>
            <person name="Wang S."/>
            <person name="Luo L."/>
            <person name="She Z."/>
            <person name="Ming Y."/>
            <person name="Huang W."/>
            <person name="Zhang S."/>
            <person name="Huang B."/>
            <person name="Zhang Y."/>
            <person name="Qu T."/>
            <person name="Ni P."/>
            <person name="Miao G."/>
            <person name="Wang J."/>
            <person name="Wang Q."/>
            <person name="Steinberg C.E."/>
            <person name="Wang H."/>
            <person name="Li N."/>
            <person name="Qian L."/>
            <person name="Zhang G."/>
            <person name="Li Y."/>
            <person name="Yang H."/>
            <person name="Liu X."/>
            <person name="Wang J."/>
            <person name="Yin Y."/>
            <person name="Wang J."/>
        </authorList>
    </citation>
    <scope>NUCLEOTIDE SEQUENCE [LARGE SCALE GENOMIC DNA]</scope>
    <source>
        <strain evidence="2">05x7-T-G4-1.051#20</strain>
    </source>
</reference>
<dbReference type="HOGENOM" id="CLU_2814897_0_0_1"/>
<feature type="region of interest" description="Disordered" evidence="1">
    <location>
        <begin position="1"/>
        <end position="25"/>
    </location>
</feature>
<sequence length="67" mass="7668">MEPAIRTVVDGEASESDEEEEVNEDLSHNMRNLTNDLFHLEDRVDFITSCMILPDININGRFCLSLI</sequence>
<dbReference type="EMBL" id="JH816359">
    <property type="protein sequence ID" value="EKC30927.1"/>
    <property type="molecule type" value="Genomic_DNA"/>
</dbReference>
<accession>K1Q387</accession>
<dbReference type="AlphaFoldDB" id="K1Q387"/>
<organism evidence="2">
    <name type="scientific">Magallana gigas</name>
    <name type="common">Pacific oyster</name>
    <name type="synonym">Crassostrea gigas</name>
    <dbReference type="NCBI Taxonomy" id="29159"/>
    <lineage>
        <taxon>Eukaryota</taxon>
        <taxon>Metazoa</taxon>
        <taxon>Spiralia</taxon>
        <taxon>Lophotrochozoa</taxon>
        <taxon>Mollusca</taxon>
        <taxon>Bivalvia</taxon>
        <taxon>Autobranchia</taxon>
        <taxon>Pteriomorphia</taxon>
        <taxon>Ostreida</taxon>
        <taxon>Ostreoidea</taxon>
        <taxon>Ostreidae</taxon>
        <taxon>Magallana</taxon>
    </lineage>
</organism>
<protein>
    <submittedName>
        <fullName evidence="2">Uncharacterized protein</fullName>
    </submittedName>
</protein>
<proteinExistence type="predicted"/>
<name>K1Q387_MAGGI</name>